<evidence type="ECO:0000256" key="9">
    <source>
        <dbReference type="ARBA" id="ARBA00023237"/>
    </source>
</evidence>
<sequence length="776" mass="87602">MRFKNQAFLFLYLMLFLSLPTIAQTQLVQGYVRAEGNGEALIGATVTAPEMQRGTVTDANGFYSLSLPEGEHTLQASYIGYAATTRNIILRGNSQSINFALLPYSNELGEVKVESNTLRQRLNDTRMSVDKLTSRDAKLLPALFGEVDLIKTLQLKPGVQSSGEGTSGLYVRGGGPDQNLVLLDDAVIYNASHLFGFFSVFNPDAVKSVELYKGGFPAQFGGRLSSVVEVAMQEGNNEGINVNGGLGLISSRLSVDGPIVKDKATFIVSGRRTYVDIFTRQLNRLNEDTEDYNPIPDYYFYDLNGKLNYKLGENDELSLSGYYGRDFFGFNDDDFTFGFDWGNTMGNLRWRHKFNNNLYATTSLGTSSYKYNINNKIDIFSFKLTSDIEDYTAKTDFDWFVGKGHTLKFGLMATRHFFTVGRLNFDSEDNSQSFSSGNDFRATEYGAYLSDDYTVNAQLALNYGLRVSAFTSGGKTYSALEPRVSAKYNLSESTSIKASYASMKQYIHLVANSGASLPTDVWYPSTPNVKPQQSQQVALGANRIFGKGRYILTNEVYYKWMHNQIDFRDGANLFVNDNLEDEFLFGRGRSYGNELYIEKVKGKTTGWLGYTLSWTYRKFDGENGQEQINEGRWFPNRYDRRHDISLVILHQLNKRLSLTGSFVYGTGQAVSLPVARFPLQDVEGKDPNIIPIYEDRNTFRLAAYHRLDLGAVLKLKPKRGEADLTFSVYNAYNRRNPYFIYFEQIKDRTINETVGFQAKQVSLFPLIPSVTYNFKF</sequence>
<keyword evidence="2 10" id="KW-0813">Transport</keyword>
<keyword evidence="3 10" id="KW-1134">Transmembrane beta strand</keyword>
<evidence type="ECO:0000256" key="6">
    <source>
        <dbReference type="ARBA" id="ARBA00023077"/>
    </source>
</evidence>
<evidence type="ECO:0000256" key="8">
    <source>
        <dbReference type="ARBA" id="ARBA00023170"/>
    </source>
</evidence>
<keyword evidence="4 10" id="KW-0812">Transmembrane</keyword>
<feature type="signal peptide" evidence="12">
    <location>
        <begin position="1"/>
        <end position="23"/>
    </location>
</feature>
<evidence type="ECO:0000256" key="10">
    <source>
        <dbReference type="PROSITE-ProRule" id="PRU01360"/>
    </source>
</evidence>
<evidence type="ECO:0000256" key="1">
    <source>
        <dbReference type="ARBA" id="ARBA00004571"/>
    </source>
</evidence>
<dbReference type="InterPro" id="IPR039426">
    <property type="entry name" value="TonB-dep_rcpt-like"/>
</dbReference>
<dbReference type="PANTHER" id="PTHR30069:SF29">
    <property type="entry name" value="HEMOGLOBIN AND HEMOGLOBIN-HAPTOGLOBIN-BINDING PROTEIN 1-RELATED"/>
    <property type="match status" value="1"/>
</dbReference>
<dbReference type="InterPro" id="IPR000531">
    <property type="entry name" value="Beta-barrel_TonB"/>
</dbReference>
<comment type="similarity">
    <text evidence="10 11">Belongs to the TonB-dependent receptor family.</text>
</comment>
<dbReference type="InterPro" id="IPR037066">
    <property type="entry name" value="Plug_dom_sf"/>
</dbReference>
<dbReference type="InterPro" id="IPR012910">
    <property type="entry name" value="Plug_dom"/>
</dbReference>
<dbReference type="SUPFAM" id="SSF56935">
    <property type="entry name" value="Porins"/>
    <property type="match status" value="1"/>
</dbReference>
<keyword evidence="16" id="KW-1185">Reference proteome</keyword>
<organism evidence="15 16">
    <name type="scientific">Pontibacter rugosus</name>
    <dbReference type="NCBI Taxonomy" id="1745966"/>
    <lineage>
        <taxon>Bacteria</taxon>
        <taxon>Pseudomonadati</taxon>
        <taxon>Bacteroidota</taxon>
        <taxon>Cytophagia</taxon>
        <taxon>Cytophagales</taxon>
        <taxon>Hymenobacteraceae</taxon>
        <taxon>Pontibacter</taxon>
    </lineage>
</organism>
<evidence type="ECO:0000256" key="12">
    <source>
        <dbReference type="SAM" id="SignalP"/>
    </source>
</evidence>
<dbReference type="SUPFAM" id="SSF49464">
    <property type="entry name" value="Carboxypeptidase regulatory domain-like"/>
    <property type="match status" value="1"/>
</dbReference>
<dbReference type="InterPro" id="IPR036942">
    <property type="entry name" value="Beta-barrel_TonB_sf"/>
</dbReference>
<protein>
    <submittedName>
        <fullName evidence="15">TonB-dependent receptor domain-containing protein</fullName>
    </submittedName>
</protein>
<accession>A0ABW3SQH5</accession>
<evidence type="ECO:0000259" key="14">
    <source>
        <dbReference type="Pfam" id="PF07715"/>
    </source>
</evidence>
<name>A0ABW3SQH5_9BACT</name>
<dbReference type="Pfam" id="PF07715">
    <property type="entry name" value="Plug"/>
    <property type="match status" value="1"/>
</dbReference>
<evidence type="ECO:0000259" key="13">
    <source>
        <dbReference type="Pfam" id="PF00593"/>
    </source>
</evidence>
<proteinExistence type="inferred from homology"/>
<dbReference type="PROSITE" id="PS52016">
    <property type="entry name" value="TONB_DEPENDENT_REC_3"/>
    <property type="match status" value="1"/>
</dbReference>
<evidence type="ECO:0000256" key="7">
    <source>
        <dbReference type="ARBA" id="ARBA00023136"/>
    </source>
</evidence>
<feature type="domain" description="TonB-dependent receptor-like beta-barrel" evidence="13">
    <location>
        <begin position="288"/>
        <end position="730"/>
    </location>
</feature>
<keyword evidence="7 10" id="KW-0472">Membrane</keyword>
<keyword evidence="8 15" id="KW-0675">Receptor</keyword>
<feature type="chain" id="PRO_5046400759" evidence="12">
    <location>
        <begin position="24"/>
        <end position="776"/>
    </location>
</feature>
<evidence type="ECO:0000256" key="4">
    <source>
        <dbReference type="ARBA" id="ARBA00022692"/>
    </source>
</evidence>
<dbReference type="RefSeq" id="WP_377528191.1">
    <property type="nucleotide sequence ID" value="NZ_JBHTLD010000114.1"/>
</dbReference>
<dbReference type="Gene3D" id="2.40.170.20">
    <property type="entry name" value="TonB-dependent receptor, beta-barrel domain"/>
    <property type="match status" value="1"/>
</dbReference>
<dbReference type="EMBL" id="JBHTLD010000114">
    <property type="protein sequence ID" value="MFD1187087.1"/>
    <property type="molecule type" value="Genomic_DNA"/>
</dbReference>
<dbReference type="Gene3D" id="2.170.130.10">
    <property type="entry name" value="TonB-dependent receptor, plug domain"/>
    <property type="match status" value="1"/>
</dbReference>
<reference evidence="16" key="1">
    <citation type="journal article" date="2019" name="Int. J. Syst. Evol. Microbiol.">
        <title>The Global Catalogue of Microorganisms (GCM) 10K type strain sequencing project: providing services to taxonomists for standard genome sequencing and annotation.</title>
        <authorList>
            <consortium name="The Broad Institute Genomics Platform"/>
            <consortium name="The Broad Institute Genome Sequencing Center for Infectious Disease"/>
            <person name="Wu L."/>
            <person name="Ma J."/>
        </authorList>
    </citation>
    <scope>NUCLEOTIDE SEQUENCE [LARGE SCALE GENOMIC DNA]</scope>
    <source>
        <strain evidence="16">JCM 31319</strain>
    </source>
</reference>
<comment type="caution">
    <text evidence="15">The sequence shown here is derived from an EMBL/GenBank/DDBJ whole genome shotgun (WGS) entry which is preliminary data.</text>
</comment>
<evidence type="ECO:0000256" key="2">
    <source>
        <dbReference type="ARBA" id="ARBA00022448"/>
    </source>
</evidence>
<evidence type="ECO:0000256" key="5">
    <source>
        <dbReference type="ARBA" id="ARBA00022729"/>
    </source>
</evidence>
<dbReference type="Proteomes" id="UP001597094">
    <property type="component" value="Unassembled WGS sequence"/>
</dbReference>
<evidence type="ECO:0000256" key="3">
    <source>
        <dbReference type="ARBA" id="ARBA00022452"/>
    </source>
</evidence>
<evidence type="ECO:0000313" key="15">
    <source>
        <dbReference type="EMBL" id="MFD1187087.1"/>
    </source>
</evidence>
<keyword evidence="9 10" id="KW-0998">Cell outer membrane</keyword>
<feature type="domain" description="TonB-dependent receptor plug" evidence="14">
    <location>
        <begin position="145"/>
        <end position="223"/>
    </location>
</feature>
<dbReference type="Gene3D" id="2.60.40.1120">
    <property type="entry name" value="Carboxypeptidase-like, regulatory domain"/>
    <property type="match status" value="1"/>
</dbReference>
<comment type="subcellular location">
    <subcellularLocation>
        <location evidence="1 10">Cell outer membrane</location>
        <topology evidence="1 10">Multi-pass membrane protein</topology>
    </subcellularLocation>
</comment>
<evidence type="ECO:0000313" key="16">
    <source>
        <dbReference type="Proteomes" id="UP001597094"/>
    </source>
</evidence>
<dbReference type="PANTHER" id="PTHR30069">
    <property type="entry name" value="TONB-DEPENDENT OUTER MEMBRANE RECEPTOR"/>
    <property type="match status" value="1"/>
</dbReference>
<dbReference type="Pfam" id="PF00593">
    <property type="entry name" value="TonB_dep_Rec_b-barrel"/>
    <property type="match status" value="1"/>
</dbReference>
<dbReference type="InterPro" id="IPR008969">
    <property type="entry name" value="CarboxyPept-like_regulatory"/>
</dbReference>
<dbReference type="Pfam" id="PF13715">
    <property type="entry name" value="CarbopepD_reg_2"/>
    <property type="match status" value="1"/>
</dbReference>
<keyword evidence="5 12" id="KW-0732">Signal</keyword>
<evidence type="ECO:0000256" key="11">
    <source>
        <dbReference type="RuleBase" id="RU003357"/>
    </source>
</evidence>
<gene>
    <name evidence="15" type="ORF">ACFQ2O_12805</name>
</gene>
<keyword evidence="6 11" id="KW-0798">TonB box</keyword>